<dbReference type="EMBL" id="KZ857431">
    <property type="protein sequence ID" value="RDX46059.1"/>
    <property type="molecule type" value="Genomic_DNA"/>
</dbReference>
<dbReference type="Gene3D" id="3.10.350.10">
    <property type="entry name" value="LysM domain"/>
    <property type="match status" value="1"/>
</dbReference>
<proteinExistence type="predicted"/>
<dbReference type="Proteomes" id="UP000256964">
    <property type="component" value="Unassembled WGS sequence"/>
</dbReference>
<keyword evidence="5" id="KW-1185">Reference proteome</keyword>
<feature type="region of interest" description="Disordered" evidence="1">
    <location>
        <begin position="56"/>
        <end position="80"/>
    </location>
</feature>
<dbReference type="AlphaFoldDB" id="A0A371D0R5"/>
<dbReference type="SMART" id="SM00257">
    <property type="entry name" value="LysM"/>
    <property type="match status" value="1"/>
</dbReference>
<protein>
    <recommendedName>
        <fullName evidence="3">LysM domain-containing protein</fullName>
    </recommendedName>
</protein>
<dbReference type="SUPFAM" id="SSF54106">
    <property type="entry name" value="LysM domain"/>
    <property type="match status" value="1"/>
</dbReference>
<dbReference type="PROSITE" id="PS51782">
    <property type="entry name" value="LYSM"/>
    <property type="match status" value="1"/>
</dbReference>
<name>A0A371D0R5_9APHY</name>
<evidence type="ECO:0000313" key="4">
    <source>
        <dbReference type="EMBL" id="RDX46059.1"/>
    </source>
</evidence>
<dbReference type="Pfam" id="PF01476">
    <property type="entry name" value="LysM"/>
    <property type="match status" value="1"/>
</dbReference>
<keyword evidence="2" id="KW-1133">Transmembrane helix</keyword>
<evidence type="ECO:0000259" key="3">
    <source>
        <dbReference type="PROSITE" id="PS51782"/>
    </source>
</evidence>
<dbReference type="OrthoDB" id="2107166at2759"/>
<dbReference type="STRING" id="139420.A0A371D0R5"/>
<feature type="domain" description="LysM" evidence="3">
    <location>
        <begin position="142"/>
        <end position="186"/>
    </location>
</feature>
<dbReference type="InterPro" id="IPR018392">
    <property type="entry name" value="LysM"/>
</dbReference>
<accession>A0A371D0R5</accession>
<evidence type="ECO:0000256" key="2">
    <source>
        <dbReference type="SAM" id="Phobius"/>
    </source>
</evidence>
<reference evidence="4 5" key="1">
    <citation type="journal article" date="2018" name="Biotechnol. Biofuels">
        <title>Integrative visual omics of the white-rot fungus Polyporus brumalis exposes the biotechnological potential of its oxidative enzymes for delignifying raw plant biomass.</title>
        <authorList>
            <person name="Miyauchi S."/>
            <person name="Rancon A."/>
            <person name="Drula E."/>
            <person name="Hage H."/>
            <person name="Chaduli D."/>
            <person name="Favel A."/>
            <person name="Grisel S."/>
            <person name="Henrissat B."/>
            <person name="Herpoel-Gimbert I."/>
            <person name="Ruiz-Duenas F.J."/>
            <person name="Chevret D."/>
            <person name="Hainaut M."/>
            <person name="Lin J."/>
            <person name="Wang M."/>
            <person name="Pangilinan J."/>
            <person name="Lipzen A."/>
            <person name="Lesage-Meessen L."/>
            <person name="Navarro D."/>
            <person name="Riley R."/>
            <person name="Grigoriev I.V."/>
            <person name="Zhou S."/>
            <person name="Raouche S."/>
            <person name="Rosso M.N."/>
        </authorList>
    </citation>
    <scope>NUCLEOTIDE SEQUENCE [LARGE SCALE GENOMIC DNA]</scope>
    <source>
        <strain evidence="4 5">BRFM 1820</strain>
    </source>
</reference>
<evidence type="ECO:0000256" key="1">
    <source>
        <dbReference type="SAM" id="MobiDB-lite"/>
    </source>
</evidence>
<organism evidence="4 5">
    <name type="scientific">Lentinus brumalis</name>
    <dbReference type="NCBI Taxonomy" id="2498619"/>
    <lineage>
        <taxon>Eukaryota</taxon>
        <taxon>Fungi</taxon>
        <taxon>Dikarya</taxon>
        <taxon>Basidiomycota</taxon>
        <taxon>Agaricomycotina</taxon>
        <taxon>Agaricomycetes</taxon>
        <taxon>Polyporales</taxon>
        <taxon>Polyporaceae</taxon>
        <taxon>Lentinus</taxon>
    </lineage>
</organism>
<evidence type="ECO:0000313" key="5">
    <source>
        <dbReference type="Proteomes" id="UP000256964"/>
    </source>
</evidence>
<feature type="transmembrane region" description="Helical" evidence="2">
    <location>
        <begin position="104"/>
        <end position="126"/>
    </location>
</feature>
<gene>
    <name evidence="4" type="ORF">OH76DRAFT_1465600</name>
</gene>
<dbReference type="InterPro" id="IPR036779">
    <property type="entry name" value="LysM_dom_sf"/>
</dbReference>
<keyword evidence="2" id="KW-0812">Transmembrane</keyword>
<dbReference type="CDD" id="cd00118">
    <property type="entry name" value="LysM"/>
    <property type="match status" value="1"/>
</dbReference>
<keyword evidence="2" id="KW-0472">Membrane</keyword>
<sequence>MGRWTQYDEDSYRLPEGMKRVGYDADTGKYYYRDGGGSLWEGSEGAQYGELKRVSHAPIPTGGAQEDPSDEEADIGGRADGYRPLAVDVDGSVRHTGTSRSDSAYRMILPFFLIIAVMLLLVFRLVHSSTPSNPPECPGSSEVYHVSRGDTCWDLAQARGCSVDDILTVNRDLSCESLRPGQAICLPPKA</sequence>